<dbReference type="RefSeq" id="WP_152216053.1">
    <property type="nucleotide sequence ID" value="NZ_JBAQYD010000280.1"/>
</dbReference>
<gene>
    <name evidence="1" type="ORF">F2P47_09160</name>
</gene>
<dbReference type="SUPFAM" id="SSF53335">
    <property type="entry name" value="S-adenosyl-L-methionine-dependent methyltransferases"/>
    <property type="match status" value="1"/>
</dbReference>
<keyword evidence="2" id="KW-1185">Reference proteome</keyword>
<dbReference type="GO" id="GO:0032259">
    <property type="term" value="P:methylation"/>
    <property type="evidence" value="ECO:0007669"/>
    <property type="project" value="UniProtKB-KW"/>
</dbReference>
<dbReference type="EMBL" id="WESC01000007">
    <property type="protein sequence ID" value="KAB7740167.1"/>
    <property type="molecule type" value="Genomic_DNA"/>
</dbReference>
<comment type="caution">
    <text evidence="1">The sequence shown here is derived from an EMBL/GenBank/DDBJ whole genome shotgun (WGS) entry which is preliminary data.</text>
</comment>
<proteinExistence type="predicted"/>
<reference evidence="1 2" key="1">
    <citation type="submission" date="2019-09" db="EMBL/GenBank/DDBJ databases">
        <title>Parvibaculum sedimenti sp. nov., isolated from sediment.</title>
        <authorList>
            <person name="Wang Y."/>
        </authorList>
    </citation>
    <scope>NUCLEOTIDE SEQUENCE [LARGE SCALE GENOMIC DNA]</scope>
    <source>
        <strain evidence="1 2">HXT-9</strain>
    </source>
</reference>
<accession>A0A6N6VH89</accession>
<keyword evidence="1" id="KW-0489">Methyltransferase</keyword>
<evidence type="ECO:0000313" key="2">
    <source>
        <dbReference type="Proteomes" id="UP000468901"/>
    </source>
</evidence>
<evidence type="ECO:0000313" key="1">
    <source>
        <dbReference type="EMBL" id="KAB7740167.1"/>
    </source>
</evidence>
<sequence>MIKEAEARKEFDLGGIVPWGRRYDEYADYFAFADMPPEGPVLDVGGGPASFAAEAAERGLNVVACDPIYAASGEAIRQRFEATRNDMMAGLRVAQYRFNWKRYGSPERIEKIRREALELFLADFEACGRERYVPASLPALPFGNDAFQTALCSHLLFLYGDDLDAAFHVSAALELARVAREVRIFPLVNLDGRPSSHLPAVMDALEAAGLFPELVRVPFEFQRGATRMLRIRKE</sequence>
<dbReference type="GO" id="GO:0008168">
    <property type="term" value="F:methyltransferase activity"/>
    <property type="evidence" value="ECO:0007669"/>
    <property type="project" value="UniProtKB-KW"/>
</dbReference>
<keyword evidence="1" id="KW-0808">Transferase</keyword>
<protein>
    <submittedName>
        <fullName evidence="1">SAM-dependent methyltransferase</fullName>
    </submittedName>
</protein>
<organism evidence="1 2">
    <name type="scientific">Parvibaculum sedimenti</name>
    <dbReference type="NCBI Taxonomy" id="2608632"/>
    <lineage>
        <taxon>Bacteria</taxon>
        <taxon>Pseudomonadati</taxon>
        <taxon>Pseudomonadota</taxon>
        <taxon>Alphaproteobacteria</taxon>
        <taxon>Hyphomicrobiales</taxon>
        <taxon>Parvibaculaceae</taxon>
        <taxon>Parvibaculum</taxon>
    </lineage>
</organism>
<dbReference type="Gene3D" id="3.40.50.150">
    <property type="entry name" value="Vaccinia Virus protein VP39"/>
    <property type="match status" value="1"/>
</dbReference>
<dbReference type="InterPro" id="IPR029063">
    <property type="entry name" value="SAM-dependent_MTases_sf"/>
</dbReference>
<dbReference type="Proteomes" id="UP000468901">
    <property type="component" value="Unassembled WGS sequence"/>
</dbReference>
<dbReference type="AlphaFoldDB" id="A0A6N6VH89"/>
<name>A0A6N6VH89_9HYPH</name>